<organism evidence="2 3">
    <name type="scientific">Marasmius tenuissimus</name>
    <dbReference type="NCBI Taxonomy" id="585030"/>
    <lineage>
        <taxon>Eukaryota</taxon>
        <taxon>Fungi</taxon>
        <taxon>Dikarya</taxon>
        <taxon>Basidiomycota</taxon>
        <taxon>Agaricomycotina</taxon>
        <taxon>Agaricomycetes</taxon>
        <taxon>Agaricomycetidae</taxon>
        <taxon>Agaricales</taxon>
        <taxon>Marasmiineae</taxon>
        <taxon>Marasmiaceae</taxon>
        <taxon>Marasmius</taxon>
    </lineage>
</organism>
<feature type="compositionally biased region" description="Basic and acidic residues" evidence="1">
    <location>
        <begin position="271"/>
        <end position="298"/>
    </location>
</feature>
<comment type="caution">
    <text evidence="2">The sequence shown here is derived from an EMBL/GenBank/DDBJ whole genome shotgun (WGS) entry which is preliminary data.</text>
</comment>
<evidence type="ECO:0000313" key="2">
    <source>
        <dbReference type="EMBL" id="KAL0067711.1"/>
    </source>
</evidence>
<dbReference type="EMBL" id="JBBXMP010000023">
    <property type="protein sequence ID" value="KAL0067711.1"/>
    <property type="molecule type" value="Genomic_DNA"/>
</dbReference>
<protein>
    <submittedName>
        <fullName evidence="2">Uncharacterized protein</fullName>
    </submittedName>
</protein>
<evidence type="ECO:0000256" key="1">
    <source>
        <dbReference type="SAM" id="MobiDB-lite"/>
    </source>
</evidence>
<evidence type="ECO:0000313" key="3">
    <source>
        <dbReference type="Proteomes" id="UP001437256"/>
    </source>
</evidence>
<feature type="region of interest" description="Disordered" evidence="1">
    <location>
        <begin position="254"/>
        <end position="298"/>
    </location>
</feature>
<name>A0ABR3A2Z8_9AGAR</name>
<reference evidence="2 3" key="1">
    <citation type="submission" date="2024-05" db="EMBL/GenBank/DDBJ databases">
        <title>A draft genome resource for the thread blight pathogen Marasmius tenuissimus strain MS-2.</title>
        <authorList>
            <person name="Yulfo-Soto G.E."/>
            <person name="Baruah I.K."/>
            <person name="Amoako-Attah I."/>
            <person name="Bukari Y."/>
            <person name="Meinhardt L.W."/>
            <person name="Bailey B.A."/>
            <person name="Cohen S.P."/>
        </authorList>
    </citation>
    <scope>NUCLEOTIDE SEQUENCE [LARGE SCALE GENOMIC DNA]</scope>
    <source>
        <strain evidence="2 3">MS-2</strain>
    </source>
</reference>
<sequence length="431" mass="47811">MVFDGTKMVRIADDSKEFCPEFITLIVNIRKLVINEHYIVYLTLLHELVEWQDANPDKTQESVPIVANLLPSIIQFLEGRQYPDICFTPGEGWQKRAGEVKRKKKESEEEGNLLRKDGVVYVDEALARTVNDALTSGVPNPCATTFLVGAVSNEVVHNALSSLFSCIQTTGAAEQGGSEDVFEEMFFGGVLSAVLPQRTPHDYSRILRLDGRKKNIYYQIEGPNLSLMDTFATAMVNPDFAWNSEKLPLFRGFGTRPQPATLPPAPLLNEDEVRKERGGDERRDDTDPTEHSKPGLRDIRDFFEGPNGIITRKDDVYGTKETSDILFKTHIPADIANKAPARKFNNMIELKCESSLGAAGFSGQVKKDCEKVNGANISAALLLCKAWVVALSVTKDLSSLSVAGTNLRRYPDVIHAGNLNIGIYWGAKDFK</sequence>
<keyword evidence="3" id="KW-1185">Reference proteome</keyword>
<proteinExistence type="predicted"/>
<dbReference type="Proteomes" id="UP001437256">
    <property type="component" value="Unassembled WGS sequence"/>
</dbReference>
<accession>A0ABR3A2Z8</accession>
<gene>
    <name evidence="2" type="ORF">AAF712_005151</name>
</gene>